<evidence type="ECO:0000313" key="2">
    <source>
        <dbReference type="EMBL" id="MBO8414567.1"/>
    </source>
</evidence>
<proteinExistence type="predicted"/>
<name>A0A9D9D9Z0_9BACL</name>
<evidence type="ECO:0000313" key="3">
    <source>
        <dbReference type="Proteomes" id="UP000823629"/>
    </source>
</evidence>
<dbReference type="Proteomes" id="UP000823629">
    <property type="component" value="Unassembled WGS sequence"/>
</dbReference>
<feature type="chain" id="PRO_5039216031" evidence="1">
    <location>
        <begin position="25"/>
        <end position="209"/>
    </location>
</feature>
<accession>A0A9D9D9Z0</accession>
<evidence type="ECO:0000256" key="1">
    <source>
        <dbReference type="SAM" id="SignalP"/>
    </source>
</evidence>
<gene>
    <name evidence="2" type="ORF">IAC78_03770</name>
</gene>
<comment type="caution">
    <text evidence="2">The sequence shown here is derived from an EMBL/GenBank/DDBJ whole genome shotgun (WGS) entry which is preliminary data.</text>
</comment>
<dbReference type="EMBL" id="JADING010000107">
    <property type="protein sequence ID" value="MBO8414567.1"/>
    <property type="molecule type" value="Genomic_DNA"/>
</dbReference>
<organism evidence="2 3">
    <name type="scientific">Candidatus Scatoplasma merdavium</name>
    <dbReference type="NCBI Taxonomy" id="2840932"/>
    <lineage>
        <taxon>Bacteria</taxon>
        <taxon>Bacillati</taxon>
        <taxon>Bacillota</taxon>
        <taxon>Bacilli</taxon>
        <taxon>Bacillales</taxon>
        <taxon>Candidatus Scatoplasma</taxon>
    </lineage>
</organism>
<keyword evidence="1" id="KW-0732">Signal</keyword>
<reference evidence="2" key="1">
    <citation type="submission" date="2020-10" db="EMBL/GenBank/DDBJ databases">
        <authorList>
            <person name="Gilroy R."/>
        </authorList>
    </citation>
    <scope>NUCLEOTIDE SEQUENCE</scope>
    <source>
        <strain evidence="2">1748</strain>
    </source>
</reference>
<reference evidence="2" key="2">
    <citation type="journal article" date="2021" name="PeerJ">
        <title>Extensive microbial diversity within the chicken gut microbiome revealed by metagenomics and culture.</title>
        <authorList>
            <person name="Gilroy R."/>
            <person name="Ravi A."/>
            <person name="Getino M."/>
            <person name="Pursley I."/>
            <person name="Horton D.L."/>
            <person name="Alikhan N.F."/>
            <person name="Baker D."/>
            <person name="Gharbi K."/>
            <person name="Hall N."/>
            <person name="Watson M."/>
            <person name="Adriaenssens E.M."/>
            <person name="Foster-Nyarko E."/>
            <person name="Jarju S."/>
            <person name="Secka A."/>
            <person name="Antonio M."/>
            <person name="Oren A."/>
            <person name="Chaudhuri R.R."/>
            <person name="La Ragione R."/>
            <person name="Hildebrand F."/>
            <person name="Pallen M.J."/>
        </authorList>
    </citation>
    <scope>NUCLEOTIDE SEQUENCE</scope>
    <source>
        <strain evidence="2">1748</strain>
    </source>
</reference>
<protein>
    <submittedName>
        <fullName evidence="2">Uncharacterized protein</fullName>
    </submittedName>
</protein>
<dbReference type="AlphaFoldDB" id="A0A9D9D9Z0"/>
<sequence length="209" mass="23121">MTKKLAFSLSFLTLALVSVGAASASFIINNSEEQSKTIDNIPVDVGDVITDGKYASLLKDISTTGFSYVTVTSGEETNNYICEDDIHLASTIDFNNYKTFKSELLSSNFVFELISSNNAFTKDNFLSAYFKFGDQLLTPKSEYLSVEASRIKVCFPFANSSYSGLDKFISESEDTKLNLTFDFDAIDTNLNAFGDLTFKISIEQSKETI</sequence>
<feature type="signal peptide" evidence="1">
    <location>
        <begin position="1"/>
        <end position="24"/>
    </location>
</feature>